<keyword evidence="3" id="KW-1185">Reference proteome</keyword>
<protein>
    <submittedName>
        <fullName evidence="2">Hydrolase, alpha/beta domain protein</fullName>
    </submittedName>
</protein>
<dbReference type="SUPFAM" id="SSF53474">
    <property type="entry name" value="alpha/beta-Hydrolases"/>
    <property type="match status" value="1"/>
</dbReference>
<dbReference type="PANTHER" id="PTHR43433:SF5">
    <property type="entry name" value="AB HYDROLASE-1 DOMAIN-CONTAINING PROTEIN"/>
    <property type="match status" value="1"/>
</dbReference>
<dbReference type="InterPro" id="IPR050471">
    <property type="entry name" value="AB_hydrolase"/>
</dbReference>
<evidence type="ECO:0000259" key="1">
    <source>
        <dbReference type="Pfam" id="PF00561"/>
    </source>
</evidence>
<evidence type="ECO:0000313" key="2">
    <source>
        <dbReference type="EMBL" id="EKX64570.1"/>
    </source>
</evidence>
<dbReference type="Proteomes" id="UP000010411">
    <property type="component" value="Unassembled WGS sequence"/>
</dbReference>
<comment type="caution">
    <text evidence="2">The sequence shown here is derived from an EMBL/GenBank/DDBJ whole genome shotgun (WGS) entry which is preliminary data.</text>
</comment>
<dbReference type="GO" id="GO:0016787">
    <property type="term" value="F:hydrolase activity"/>
    <property type="evidence" value="ECO:0007669"/>
    <property type="project" value="UniProtKB-KW"/>
</dbReference>
<gene>
    <name evidence="2" type="ORF">STRIP9103_08492</name>
</gene>
<reference evidence="2 3" key="1">
    <citation type="submission" date="2012-11" db="EMBL/GenBank/DDBJ databases">
        <authorList>
            <person name="Huguet-Tapia J.C."/>
            <person name="Durkin A.S."/>
            <person name="Pettis G.S."/>
            <person name="Badger J.H."/>
        </authorList>
    </citation>
    <scope>NUCLEOTIDE SEQUENCE [LARGE SCALE GENOMIC DNA]</scope>
    <source>
        <strain evidence="2 3">91-03</strain>
    </source>
</reference>
<dbReference type="Gene3D" id="3.40.50.1820">
    <property type="entry name" value="alpha/beta hydrolase"/>
    <property type="match status" value="1"/>
</dbReference>
<organism evidence="2 3">
    <name type="scientific">Streptomyces ipomoeae 91-03</name>
    <dbReference type="NCBI Taxonomy" id="698759"/>
    <lineage>
        <taxon>Bacteria</taxon>
        <taxon>Bacillati</taxon>
        <taxon>Actinomycetota</taxon>
        <taxon>Actinomycetes</taxon>
        <taxon>Kitasatosporales</taxon>
        <taxon>Streptomycetaceae</taxon>
        <taxon>Streptomyces</taxon>
    </lineage>
</organism>
<keyword evidence="2" id="KW-0378">Hydrolase</keyword>
<name>L1KVR6_9ACTN</name>
<dbReference type="AlphaFoldDB" id="L1KVR6"/>
<sequence>MSDELHAPYSLTMAVFGSGPAVLLVPAAGASIEDSFDPLPTLLSETRTVVAPEYPGCADAPGVDRPLTLDNLADAYVAAAVAAGQESFTVVGHSLGAAVAVRAAVRHPERVRGLVLTAGFATADQRLKITTAMILDCLARRDFRGYARIMVSTCVGESLVNVLPVGEVYRALGEVAELVWPGAEEQFALVRTVDVTEDLARIDVPTLVIATTEDTFVSPANSRFLADGIPGAAYTEVAAGHLINIAHTEPWNEVIAKFFTENEI</sequence>
<evidence type="ECO:0000313" key="3">
    <source>
        <dbReference type="Proteomes" id="UP000010411"/>
    </source>
</evidence>
<proteinExistence type="predicted"/>
<dbReference type="RefSeq" id="WP_009320491.1">
    <property type="nucleotide sequence ID" value="NZ_AEJC01000366.1"/>
</dbReference>
<dbReference type="PANTHER" id="PTHR43433">
    <property type="entry name" value="HYDROLASE, ALPHA/BETA FOLD FAMILY PROTEIN"/>
    <property type="match status" value="1"/>
</dbReference>
<dbReference type="InterPro" id="IPR000073">
    <property type="entry name" value="AB_hydrolase_1"/>
</dbReference>
<dbReference type="Pfam" id="PF00561">
    <property type="entry name" value="Abhydrolase_1"/>
    <property type="match status" value="1"/>
</dbReference>
<dbReference type="InterPro" id="IPR029058">
    <property type="entry name" value="AB_hydrolase_fold"/>
</dbReference>
<dbReference type="EMBL" id="AEJC01000366">
    <property type="protein sequence ID" value="EKX64570.1"/>
    <property type="molecule type" value="Genomic_DNA"/>
</dbReference>
<accession>L1KVR6</accession>
<dbReference type="PRINTS" id="PR00111">
    <property type="entry name" value="ABHYDROLASE"/>
</dbReference>
<dbReference type="PATRIC" id="fig|698759.3.peg.4793"/>
<feature type="domain" description="AB hydrolase-1" evidence="1">
    <location>
        <begin position="20"/>
        <end position="246"/>
    </location>
</feature>